<protein>
    <submittedName>
        <fullName evidence="1">Uncharacterized protein</fullName>
    </submittedName>
</protein>
<sequence length="517" mass="58543">MILNFVESNDLQPIHENIDIKFKPLNGKEAKIEIFSNSSINVTSIPSNIEIIKSESNSDNCIIENSENYACYKFKTTRNSYGSDAHNFVIEIDNTKYNINIKNEIFMYIGGNFTQPCMHIAKWDGANLSCLRPKKENSSPVHAIFQTLNSNLYIGRAFGTNENDDTRKSIVSLYNGNEWIELKNEYQSFSGDKVSSLAVIEPEGQSPLVFAAGSFNLLNNLTNKNSYNLSLAIYKNNSWEWKFIGSPMTKSNKIDPAIHHERDRVNQIFLSEDNSKLFIGGIFNQIENYENVNLMPIQSSIGYLNNVKDFISFSTLPIPKWTSISNSIEIPSTKCFVPFSNNILISSNLPIPSDSNFIQDFNILNKNFTSESVTSMINTFKRSPLESNDIFIGGEKNFILAKFKGLNSKSITPDIKFNSGSKTNAIAITPDGKTIYIGGKYNGTEINRLKCHYLMQFDIDSKIEKNYFKDPKCLDYTKSGLEKLNRNEIVNWNEKINGEINALELQQVWSANIEAID</sequence>
<dbReference type="SUPFAM" id="SSF50998">
    <property type="entry name" value="Quinoprotein alcohol dehydrogenase-like"/>
    <property type="match status" value="1"/>
</dbReference>
<evidence type="ECO:0000313" key="1">
    <source>
        <dbReference type="EMBL" id="APJ03056.1"/>
    </source>
</evidence>
<reference evidence="1 2" key="1">
    <citation type="submission" date="2016-10" db="EMBL/GenBank/DDBJ databases">
        <title>Silvanigrella aquatica sp. nov., isolated from a freshwater lake located in the Black Forest, Germany, description of Silvanigrellaceae fam. nov., Silvanigrellales ord. nov., reclassification of the order Bdellovibrionales in the class Oligoflexia, reclassification of the families Bacteriovoracaceae and Halobacteriovoraceae in the new order Bacteriovoracales ord. nov., and reclassification of the family Pseudobacteriovoracaceae in the order Oligoflexiales.</title>
        <authorList>
            <person name="Hahn M.W."/>
            <person name="Schmidt J."/>
            <person name="Koll U."/>
            <person name="Rohde M."/>
            <person name="Verbag S."/>
            <person name="Pitt A."/>
            <person name="Nakai R."/>
            <person name="Naganuma T."/>
            <person name="Lang E."/>
        </authorList>
    </citation>
    <scope>NUCLEOTIDE SEQUENCE [LARGE SCALE GENOMIC DNA]</scope>
    <source>
        <strain evidence="1 2">MWH-Nonnen-W8red</strain>
    </source>
</reference>
<dbReference type="Proteomes" id="UP000184731">
    <property type="component" value="Chromosome"/>
</dbReference>
<dbReference type="InterPro" id="IPR011047">
    <property type="entry name" value="Quinoprotein_ADH-like_sf"/>
</dbReference>
<dbReference type="KEGG" id="saqi:AXG55_03675"/>
<dbReference type="AlphaFoldDB" id="A0A1L4CYN0"/>
<evidence type="ECO:0000313" key="2">
    <source>
        <dbReference type="Proteomes" id="UP000184731"/>
    </source>
</evidence>
<gene>
    <name evidence="1" type="ORF">AXG55_03675</name>
</gene>
<dbReference type="EMBL" id="CP017834">
    <property type="protein sequence ID" value="APJ03056.1"/>
    <property type="molecule type" value="Genomic_DNA"/>
</dbReference>
<keyword evidence="2" id="KW-1185">Reference proteome</keyword>
<accession>A0A1L4CYN0</accession>
<name>A0A1L4CYN0_9BACT</name>
<proteinExistence type="predicted"/>
<dbReference type="RefSeq" id="WP_148696770.1">
    <property type="nucleotide sequence ID" value="NZ_CP017834.1"/>
</dbReference>
<organism evidence="1 2">
    <name type="scientific">Silvanigrella aquatica</name>
    <dbReference type="NCBI Taxonomy" id="1915309"/>
    <lineage>
        <taxon>Bacteria</taxon>
        <taxon>Pseudomonadati</taxon>
        <taxon>Bdellovibrionota</taxon>
        <taxon>Oligoflexia</taxon>
        <taxon>Silvanigrellales</taxon>
        <taxon>Silvanigrellaceae</taxon>
        <taxon>Silvanigrella</taxon>
    </lineage>
</organism>
<dbReference type="OrthoDB" id="9761875at2"/>